<reference evidence="1 2" key="1">
    <citation type="submission" date="2015-11" db="EMBL/GenBank/DDBJ databases">
        <title>Genomic analysis of 38 Legionella species identifies large and diverse effector repertoires.</title>
        <authorList>
            <person name="Burstein D."/>
            <person name="Amaro F."/>
            <person name="Zusman T."/>
            <person name="Lifshitz Z."/>
            <person name="Cohen O."/>
            <person name="Gilbert J.A."/>
            <person name="Pupko T."/>
            <person name="Shuman H.A."/>
            <person name="Segal G."/>
        </authorList>
    </citation>
    <scope>NUCLEOTIDE SEQUENCE [LARGE SCALE GENOMIC DNA]</scope>
    <source>
        <strain evidence="1 2">ATCC 43878</strain>
    </source>
</reference>
<proteinExistence type="predicted"/>
<dbReference type="InterPro" id="IPR012338">
    <property type="entry name" value="Beta-lactam/transpept-like"/>
</dbReference>
<name>A0A0W0SU29_9GAMM</name>
<protein>
    <submittedName>
        <fullName evidence="1">Uncharacterized protein</fullName>
    </submittedName>
</protein>
<sequence>MFIQTVIPHIDTGIQKIIESDRIKYKIPDIEVSISCPDEKSPHDFVSGSTTIDAETPINPEHLFQIGSETKSFIAAIILQLEDEWRCLVPPPKWQS</sequence>
<evidence type="ECO:0000313" key="1">
    <source>
        <dbReference type="EMBL" id="KTC86879.1"/>
    </source>
</evidence>
<dbReference type="OrthoDB" id="5638366at2"/>
<dbReference type="SUPFAM" id="SSF56601">
    <property type="entry name" value="beta-lactamase/transpeptidase-like"/>
    <property type="match status" value="1"/>
</dbReference>
<comment type="caution">
    <text evidence="1">The sequence shown here is derived from an EMBL/GenBank/DDBJ whole genome shotgun (WGS) entry which is preliminary data.</text>
</comment>
<dbReference type="Gene3D" id="3.40.710.10">
    <property type="entry name" value="DD-peptidase/beta-lactamase superfamily"/>
    <property type="match status" value="1"/>
</dbReference>
<dbReference type="PATRIC" id="fig|29422.6.peg.111"/>
<dbReference type="STRING" id="29422.Lbru_0108"/>
<dbReference type="Proteomes" id="UP000054742">
    <property type="component" value="Unassembled WGS sequence"/>
</dbReference>
<dbReference type="AlphaFoldDB" id="A0A0W0SU29"/>
<accession>A0A0W0SU29</accession>
<dbReference type="EMBL" id="LNXV01000003">
    <property type="protein sequence ID" value="KTC86879.1"/>
    <property type="molecule type" value="Genomic_DNA"/>
</dbReference>
<dbReference type="RefSeq" id="WP_058440231.1">
    <property type="nucleotide sequence ID" value="NZ_CAAAHU010000001.1"/>
</dbReference>
<gene>
    <name evidence="1" type="ORF">Lbru_0108</name>
</gene>
<keyword evidence="2" id="KW-1185">Reference proteome</keyword>
<evidence type="ECO:0000313" key="2">
    <source>
        <dbReference type="Proteomes" id="UP000054742"/>
    </source>
</evidence>
<organism evidence="1 2">
    <name type="scientific">Legionella brunensis</name>
    <dbReference type="NCBI Taxonomy" id="29422"/>
    <lineage>
        <taxon>Bacteria</taxon>
        <taxon>Pseudomonadati</taxon>
        <taxon>Pseudomonadota</taxon>
        <taxon>Gammaproteobacteria</taxon>
        <taxon>Legionellales</taxon>
        <taxon>Legionellaceae</taxon>
        <taxon>Legionella</taxon>
    </lineage>
</organism>